<organism evidence="9 10">
    <name type="scientific">Lactuca sativa</name>
    <name type="common">Garden lettuce</name>
    <dbReference type="NCBI Taxonomy" id="4236"/>
    <lineage>
        <taxon>Eukaryota</taxon>
        <taxon>Viridiplantae</taxon>
        <taxon>Streptophyta</taxon>
        <taxon>Embryophyta</taxon>
        <taxon>Tracheophyta</taxon>
        <taxon>Spermatophyta</taxon>
        <taxon>Magnoliopsida</taxon>
        <taxon>eudicotyledons</taxon>
        <taxon>Gunneridae</taxon>
        <taxon>Pentapetalae</taxon>
        <taxon>asterids</taxon>
        <taxon>campanulids</taxon>
        <taxon>Asterales</taxon>
        <taxon>Asteraceae</taxon>
        <taxon>Cichorioideae</taxon>
        <taxon>Cichorieae</taxon>
        <taxon>Lactucinae</taxon>
        <taxon>Lactuca</taxon>
    </lineage>
</organism>
<feature type="transmembrane region" description="Helical" evidence="8">
    <location>
        <begin position="40"/>
        <end position="58"/>
    </location>
</feature>
<gene>
    <name evidence="9" type="ORF">LSAT_V11C300111290</name>
</gene>
<dbReference type="InterPro" id="IPR005269">
    <property type="entry name" value="LOG"/>
</dbReference>
<keyword evidence="8" id="KW-1133">Transmembrane helix</keyword>
<comment type="function">
    <text evidence="4 7">Cytokinin-activating enzyme working in the direct activation pathway. Phosphoribohydrolase that converts inactive cytokinin nucleotides to the biologically active free-base forms.</text>
</comment>
<dbReference type="EMBL" id="NBSK02000003">
    <property type="protein sequence ID" value="KAJ0215690.1"/>
    <property type="molecule type" value="Genomic_DNA"/>
</dbReference>
<keyword evidence="8" id="KW-0472">Membrane</keyword>
<dbReference type="Proteomes" id="UP000235145">
    <property type="component" value="Unassembled WGS sequence"/>
</dbReference>
<dbReference type="Gene3D" id="3.40.50.450">
    <property type="match status" value="1"/>
</dbReference>
<dbReference type="GO" id="GO:0009691">
    <property type="term" value="P:cytokinin biosynthetic process"/>
    <property type="evidence" value="ECO:0000318"/>
    <property type="project" value="GO_Central"/>
</dbReference>
<comment type="caution">
    <text evidence="9">The sequence shown here is derived from an EMBL/GenBank/DDBJ whole genome shotgun (WGS) entry which is preliminary data.</text>
</comment>
<keyword evidence="7" id="KW-0378">Hydrolase</keyword>
<dbReference type="PANTHER" id="PTHR31223:SF11">
    <property type="entry name" value="CYTOKININ RIBOSIDE 5'-MONOPHOSPHATE PHOSPHORIBOHYDROLASE LOG8-RELATED"/>
    <property type="match status" value="1"/>
</dbReference>
<evidence type="ECO:0000313" key="9">
    <source>
        <dbReference type="EMBL" id="KAJ0215690.1"/>
    </source>
</evidence>
<keyword evidence="8" id="KW-0812">Transmembrane</keyword>
<evidence type="ECO:0000256" key="3">
    <source>
        <dbReference type="ARBA" id="ARBA00022712"/>
    </source>
</evidence>
<accession>A0A9R1VZV3</accession>
<keyword evidence="3 7" id="KW-0203">Cytokinin biosynthesis</keyword>
<name>A0A9R1VZV3_LACSA</name>
<sequence length="220" mass="24716">MERGSSSKFKRLCVFCGSHPGHREVFSVAATELGDEMVDWFAFIIFIVILFAADFIILDACESEDRLGIWWWKCWSNGVIPKALVPLEISGETVGEVRIVSDMHERKAEMARQSDAFIALPGGYGTMEEVLEMITWSQLGIHKKPVGLLNVDGYYNNLLALFDNGVKEGFIKPGARQIVISAPNAVDLLAKMEEYTPDHDHVAPHESWQMEQLGNYPNKN</sequence>
<evidence type="ECO:0000256" key="2">
    <source>
        <dbReference type="ARBA" id="ARBA00012205"/>
    </source>
</evidence>
<keyword evidence="10" id="KW-1185">Reference proteome</keyword>
<dbReference type="GO" id="GO:0005634">
    <property type="term" value="C:nucleus"/>
    <property type="evidence" value="ECO:0000318"/>
    <property type="project" value="GO_Central"/>
</dbReference>
<dbReference type="GO" id="GO:0005829">
    <property type="term" value="C:cytosol"/>
    <property type="evidence" value="ECO:0000318"/>
    <property type="project" value="GO_Central"/>
</dbReference>
<dbReference type="SUPFAM" id="SSF102405">
    <property type="entry name" value="MCP/YpsA-like"/>
    <property type="match status" value="1"/>
</dbReference>
<evidence type="ECO:0000313" key="10">
    <source>
        <dbReference type="Proteomes" id="UP000235145"/>
    </source>
</evidence>
<dbReference type="EC" id="3.2.2.n1" evidence="2 7"/>
<evidence type="ECO:0000256" key="6">
    <source>
        <dbReference type="ARBA" id="ARBA00049153"/>
    </source>
</evidence>
<evidence type="ECO:0000256" key="4">
    <source>
        <dbReference type="ARBA" id="ARBA00024884"/>
    </source>
</evidence>
<comment type="similarity">
    <text evidence="1 7">Belongs to the LOG family.</text>
</comment>
<protein>
    <recommendedName>
        <fullName evidence="2 7">Cytokinin riboside 5'-monophosphate phosphoribohydrolase</fullName>
        <ecNumber evidence="2 7">3.2.2.n1</ecNumber>
    </recommendedName>
</protein>
<dbReference type="GO" id="GO:0102682">
    <property type="term" value="F:cytokinin riboside 5'-monophosphate phosphoribohydrolase activity"/>
    <property type="evidence" value="ECO:0000318"/>
    <property type="project" value="GO_Central"/>
</dbReference>
<evidence type="ECO:0000256" key="5">
    <source>
        <dbReference type="ARBA" id="ARBA00047718"/>
    </source>
</evidence>
<dbReference type="Pfam" id="PF03641">
    <property type="entry name" value="Lysine_decarbox"/>
    <property type="match status" value="1"/>
</dbReference>
<proteinExistence type="inferred from homology"/>
<evidence type="ECO:0000256" key="7">
    <source>
        <dbReference type="RuleBase" id="RU363015"/>
    </source>
</evidence>
<evidence type="ECO:0000256" key="1">
    <source>
        <dbReference type="ARBA" id="ARBA00006763"/>
    </source>
</evidence>
<evidence type="ECO:0000256" key="8">
    <source>
        <dbReference type="SAM" id="Phobius"/>
    </source>
</evidence>
<comment type="catalytic activity">
    <reaction evidence="5 7">
        <text>N(6)-(dimethylallyl)adenosine 5'-phosphate + H2O = N(6)-dimethylallyladenine + D-ribose 5-phosphate</text>
        <dbReference type="Rhea" id="RHEA:48560"/>
        <dbReference type="ChEBI" id="CHEBI:15377"/>
        <dbReference type="ChEBI" id="CHEBI:17660"/>
        <dbReference type="ChEBI" id="CHEBI:57526"/>
        <dbReference type="ChEBI" id="CHEBI:78346"/>
        <dbReference type="EC" id="3.2.2.n1"/>
    </reaction>
</comment>
<comment type="catalytic activity">
    <reaction evidence="6 7">
        <text>9-ribosyl-trans-zeatin 5'-phosphate + H2O = trans-zeatin + D-ribose 5-phosphate</text>
        <dbReference type="Rhea" id="RHEA:48564"/>
        <dbReference type="ChEBI" id="CHEBI:15377"/>
        <dbReference type="ChEBI" id="CHEBI:16522"/>
        <dbReference type="ChEBI" id="CHEBI:78346"/>
        <dbReference type="ChEBI" id="CHEBI:87947"/>
        <dbReference type="EC" id="3.2.2.n1"/>
    </reaction>
</comment>
<dbReference type="PANTHER" id="PTHR31223">
    <property type="entry name" value="LOG FAMILY PROTEIN YJL055W"/>
    <property type="match status" value="1"/>
</dbReference>
<dbReference type="NCBIfam" id="TIGR00730">
    <property type="entry name" value="Rossman fold protein, TIGR00730 family"/>
    <property type="match status" value="1"/>
</dbReference>
<dbReference type="AlphaFoldDB" id="A0A9R1VZV3"/>
<dbReference type="InterPro" id="IPR031100">
    <property type="entry name" value="LOG_fam"/>
</dbReference>
<reference evidence="9 10" key="1">
    <citation type="journal article" date="2017" name="Nat. Commun.">
        <title>Genome assembly with in vitro proximity ligation data and whole-genome triplication in lettuce.</title>
        <authorList>
            <person name="Reyes-Chin-Wo S."/>
            <person name="Wang Z."/>
            <person name="Yang X."/>
            <person name="Kozik A."/>
            <person name="Arikit S."/>
            <person name="Song C."/>
            <person name="Xia L."/>
            <person name="Froenicke L."/>
            <person name="Lavelle D.O."/>
            <person name="Truco M.J."/>
            <person name="Xia R."/>
            <person name="Zhu S."/>
            <person name="Xu C."/>
            <person name="Xu H."/>
            <person name="Xu X."/>
            <person name="Cox K."/>
            <person name="Korf I."/>
            <person name="Meyers B.C."/>
            <person name="Michelmore R.W."/>
        </authorList>
    </citation>
    <scope>NUCLEOTIDE SEQUENCE [LARGE SCALE GENOMIC DNA]</scope>
    <source>
        <strain evidence="10">cv. Salinas</strain>
        <tissue evidence="9">Seedlings</tissue>
    </source>
</reference>